<evidence type="ECO:0000313" key="2">
    <source>
        <dbReference type="Proteomes" id="UP000036045"/>
    </source>
</evidence>
<name>A0A0J1IHW0_NIACI</name>
<evidence type="ECO:0008006" key="3">
    <source>
        <dbReference type="Google" id="ProtNLM"/>
    </source>
</evidence>
<accession>A0A0J1IHW0</accession>
<dbReference type="AlphaFoldDB" id="A0A0J1IHW0"/>
<dbReference type="Proteomes" id="UP000036045">
    <property type="component" value="Unassembled WGS sequence"/>
</dbReference>
<dbReference type="Gene3D" id="3.60.10.10">
    <property type="entry name" value="Endonuclease/exonuclease/phosphatase"/>
    <property type="match status" value="1"/>
</dbReference>
<reference evidence="1 2" key="1">
    <citation type="submission" date="2015-05" db="EMBL/GenBank/DDBJ databases">
        <title>Whole genome sequence and identification of bacterial endophytes from Costus igneus.</title>
        <authorList>
            <person name="Lee Y.P."/>
            <person name="Gan H.M."/>
            <person name="Eng W."/>
            <person name="Wheatley M.S."/>
            <person name="Caraballo A."/>
            <person name="Polter S."/>
            <person name="Savka M.A."/>
            <person name="Hudson A.O."/>
        </authorList>
    </citation>
    <scope>NUCLEOTIDE SEQUENCE [LARGE SCALE GENOMIC DNA]</scope>
    <source>
        <strain evidence="1 2">RIT379</strain>
    </source>
</reference>
<dbReference type="RefSeq" id="WP_047943164.1">
    <property type="nucleotide sequence ID" value="NZ_LDPH01000015.1"/>
</dbReference>
<dbReference type="InterPro" id="IPR036691">
    <property type="entry name" value="Endo/exonu/phosph_ase_sf"/>
</dbReference>
<dbReference type="SUPFAM" id="SSF56219">
    <property type="entry name" value="DNase I-like"/>
    <property type="match status" value="1"/>
</dbReference>
<sequence>MNTINIRTLNVNWFRKKISDPYYDQKDCDIDAYTNIVKNIKDFLKSKVNSVVFLQEVPYKMKQDREWVECDYHKKLIKDFPRDKYEIAENISNYITRCTIAIFKKGTFNKAKNYKPCNNRTIGLTLDNDITLLGVHMPTKFKKDDQNDYMWSELIEYSSNMVREKRKLIIVGDFNSYIGCLDGNTEGRFIELCRVAKDIVSDDTPTYIGQTPIDHIFLNFDSKQDYEVYIEEDWNWSDHKFLQVKLNY</sequence>
<proteinExistence type="predicted"/>
<gene>
    <name evidence="1" type="ORF">ABW02_15245</name>
</gene>
<dbReference type="OrthoDB" id="9793162at2"/>
<comment type="caution">
    <text evidence="1">The sequence shown here is derived from an EMBL/GenBank/DDBJ whole genome shotgun (WGS) entry which is preliminary data.</text>
</comment>
<dbReference type="EMBL" id="LDPH01000015">
    <property type="protein sequence ID" value="KLV25522.1"/>
    <property type="molecule type" value="Genomic_DNA"/>
</dbReference>
<protein>
    <recommendedName>
        <fullName evidence="3">Endonuclease/exonuclease/phosphatase domain-containing protein</fullName>
    </recommendedName>
</protein>
<dbReference type="PATRIC" id="fig|1397.4.peg.1230"/>
<keyword evidence="2" id="KW-1185">Reference proteome</keyword>
<organism evidence="1 2">
    <name type="scientific">Niallia circulans</name>
    <name type="common">Bacillus circulans</name>
    <dbReference type="NCBI Taxonomy" id="1397"/>
    <lineage>
        <taxon>Bacteria</taxon>
        <taxon>Bacillati</taxon>
        <taxon>Bacillota</taxon>
        <taxon>Bacilli</taxon>
        <taxon>Bacillales</taxon>
        <taxon>Bacillaceae</taxon>
        <taxon>Niallia</taxon>
    </lineage>
</organism>
<evidence type="ECO:0000313" key="1">
    <source>
        <dbReference type="EMBL" id="KLV25522.1"/>
    </source>
</evidence>